<evidence type="ECO:0000313" key="16">
    <source>
        <dbReference type="Proteomes" id="UP000007963"/>
    </source>
</evidence>
<dbReference type="GO" id="GO:0005524">
    <property type="term" value="F:ATP binding"/>
    <property type="evidence" value="ECO:0007669"/>
    <property type="project" value="UniProtKB-KW"/>
</dbReference>
<evidence type="ECO:0000256" key="6">
    <source>
        <dbReference type="ARBA" id="ARBA00022741"/>
    </source>
</evidence>
<dbReference type="SUPFAM" id="SSF90123">
    <property type="entry name" value="ABC transporter transmembrane region"/>
    <property type="match status" value="1"/>
</dbReference>
<feature type="domain" description="ABC transmembrane type-1" evidence="14">
    <location>
        <begin position="278"/>
        <end position="555"/>
    </location>
</feature>
<dbReference type="SMR" id="Q0CHJ1"/>
<evidence type="ECO:0008006" key="17">
    <source>
        <dbReference type="Google" id="ProtNLM"/>
    </source>
</evidence>
<dbReference type="GeneID" id="4322078"/>
<accession>Q0CHJ1</accession>
<evidence type="ECO:0000256" key="2">
    <source>
        <dbReference type="ARBA" id="ARBA00009726"/>
    </source>
</evidence>
<dbReference type="OrthoDB" id="6500128at2759"/>
<dbReference type="PROSITE" id="PS50929">
    <property type="entry name" value="ABC_TM1F"/>
    <property type="match status" value="1"/>
</dbReference>
<evidence type="ECO:0000256" key="12">
    <source>
        <dbReference type="SAM" id="Phobius"/>
    </source>
</evidence>
<dbReference type="InterPro" id="IPR017871">
    <property type="entry name" value="ABC_transporter-like_CS"/>
</dbReference>
<dbReference type="CDD" id="cd18579">
    <property type="entry name" value="ABC_6TM_ABCC_D1"/>
    <property type="match status" value="1"/>
</dbReference>
<dbReference type="InterPro" id="IPR056227">
    <property type="entry name" value="TMD0_ABC"/>
</dbReference>
<evidence type="ECO:0000256" key="8">
    <source>
        <dbReference type="ARBA" id="ARBA00022989"/>
    </source>
</evidence>
<organism evidence="15 16">
    <name type="scientific">Aspergillus terreus (strain NIH 2624 / FGSC A1156)</name>
    <dbReference type="NCBI Taxonomy" id="341663"/>
    <lineage>
        <taxon>Eukaryota</taxon>
        <taxon>Fungi</taxon>
        <taxon>Dikarya</taxon>
        <taxon>Ascomycota</taxon>
        <taxon>Pezizomycotina</taxon>
        <taxon>Eurotiomycetes</taxon>
        <taxon>Eurotiomycetidae</taxon>
        <taxon>Eurotiales</taxon>
        <taxon>Aspergillaceae</taxon>
        <taxon>Aspergillus</taxon>
        <taxon>Aspergillus subgen. Circumdati</taxon>
    </lineage>
</organism>
<dbReference type="Pfam" id="PF00005">
    <property type="entry name" value="ABC_tran"/>
    <property type="match status" value="2"/>
</dbReference>
<keyword evidence="7" id="KW-0067">ATP-binding</keyword>
<evidence type="ECO:0000256" key="3">
    <source>
        <dbReference type="ARBA" id="ARBA00022448"/>
    </source>
</evidence>
<dbReference type="InterPro" id="IPR003593">
    <property type="entry name" value="AAA+_ATPase"/>
</dbReference>
<dbReference type="SMART" id="SM00382">
    <property type="entry name" value="AAA"/>
    <property type="match status" value="2"/>
</dbReference>
<keyword evidence="9 12" id="KW-0472">Membrane</keyword>
<dbReference type="GO" id="GO:0140359">
    <property type="term" value="F:ABC-type transporter activity"/>
    <property type="evidence" value="ECO:0007669"/>
    <property type="project" value="InterPro"/>
</dbReference>
<dbReference type="InterPro" id="IPR003439">
    <property type="entry name" value="ABC_transporter-like_ATP-bd"/>
</dbReference>
<dbReference type="STRING" id="341663.Q0CHJ1"/>
<dbReference type="InterPro" id="IPR050173">
    <property type="entry name" value="ABC_transporter_C-like"/>
</dbReference>
<dbReference type="InterPro" id="IPR027417">
    <property type="entry name" value="P-loop_NTPase"/>
</dbReference>
<feature type="transmembrane region" description="Helical" evidence="12">
    <location>
        <begin position="32"/>
        <end position="54"/>
    </location>
</feature>
<evidence type="ECO:0000259" key="14">
    <source>
        <dbReference type="PROSITE" id="PS50929"/>
    </source>
</evidence>
<comment type="similarity">
    <text evidence="2">Belongs to the ABC transporter superfamily. ABCC family. Conjugate transporter (TC 3.A.1.208) subfamily.</text>
</comment>
<reference evidence="16" key="1">
    <citation type="submission" date="2005-09" db="EMBL/GenBank/DDBJ databases">
        <title>Annotation of the Aspergillus terreus NIH2624 genome.</title>
        <authorList>
            <person name="Birren B.W."/>
            <person name="Lander E.S."/>
            <person name="Galagan J.E."/>
            <person name="Nusbaum C."/>
            <person name="Devon K."/>
            <person name="Henn M."/>
            <person name="Ma L.-J."/>
            <person name="Jaffe D.B."/>
            <person name="Butler J."/>
            <person name="Alvarez P."/>
            <person name="Gnerre S."/>
            <person name="Grabherr M."/>
            <person name="Kleber M."/>
            <person name="Mauceli E.W."/>
            <person name="Brockman W."/>
            <person name="Rounsley S."/>
            <person name="Young S.K."/>
            <person name="LaButti K."/>
            <person name="Pushparaj V."/>
            <person name="DeCaprio D."/>
            <person name="Crawford M."/>
            <person name="Koehrsen M."/>
            <person name="Engels R."/>
            <person name="Montgomery P."/>
            <person name="Pearson M."/>
            <person name="Howarth C."/>
            <person name="Larson L."/>
            <person name="Luoma S."/>
            <person name="White J."/>
            <person name="Alvarado L."/>
            <person name="Kodira C.D."/>
            <person name="Zeng Q."/>
            <person name="Oleary S."/>
            <person name="Yandava C."/>
            <person name="Denning D.W."/>
            <person name="Nierman W.C."/>
            <person name="Milne T."/>
            <person name="Madden K."/>
        </authorList>
    </citation>
    <scope>NUCLEOTIDE SEQUENCE [LARGE SCALE GENOMIC DNA]</scope>
    <source>
        <strain evidence="16">NIH 2624 / FGSC A1156</strain>
    </source>
</reference>
<feature type="transmembrane region" description="Helical" evidence="12">
    <location>
        <begin position="535"/>
        <end position="560"/>
    </location>
</feature>
<feature type="transmembrane region" description="Helical" evidence="12">
    <location>
        <begin position="957"/>
        <end position="978"/>
    </location>
</feature>
<evidence type="ECO:0000256" key="10">
    <source>
        <dbReference type="ARBA" id="ARBA00023180"/>
    </source>
</evidence>
<dbReference type="RefSeq" id="XP_001216021.1">
    <property type="nucleotide sequence ID" value="XM_001216021.1"/>
</dbReference>
<evidence type="ECO:0000313" key="15">
    <source>
        <dbReference type="EMBL" id="EAU33387.1"/>
    </source>
</evidence>
<dbReference type="FunFam" id="3.40.50.300:FF:002145">
    <property type="entry name" value="ABC transporter (MsbA subfamily)"/>
    <property type="match status" value="1"/>
</dbReference>
<keyword evidence="5 12" id="KW-0812">Transmembrane</keyword>
<feature type="transmembrane region" description="Helical" evidence="12">
    <location>
        <begin position="990"/>
        <end position="1012"/>
    </location>
</feature>
<dbReference type="InterPro" id="IPR036640">
    <property type="entry name" value="ABC1_TM_sf"/>
</dbReference>
<feature type="transmembrane region" description="Helical" evidence="12">
    <location>
        <begin position="907"/>
        <end position="931"/>
    </location>
</feature>
<keyword evidence="10" id="KW-0325">Glycoprotein</keyword>
<evidence type="ECO:0000256" key="5">
    <source>
        <dbReference type="ARBA" id="ARBA00022692"/>
    </source>
</evidence>
<feature type="region of interest" description="Disordered" evidence="11">
    <location>
        <begin position="1231"/>
        <end position="1251"/>
    </location>
</feature>
<keyword evidence="6" id="KW-0547">Nucleotide-binding</keyword>
<sequence length="1251" mass="137501">MDGCRPEADNVFGPVVASCRDGFDFTLLFEQAILSVAPSALVLAASAYRLRVLYRQPSKTISTASVPWATAKQAAILGFAITQLILTILWAVPGHNPTQLSIAASALSFTSSIVLAGLSYVEHDRSVHPSAILTTYLLFSILFDVSQMRTLWLRRTDTAIAIVFSVGTVMKAGMLGVEMVGKRSMLQSPYRDWSPETLGGVINRSVFWWLNDLLRKGSATVLHLSDLYPLDPGLESARLQSSLKAAWENAAQQKTYALLLATFICFWKPMVAAAIPRIALIAFKFCQPLLVDRAVSLLSEPYGPKETNIGRALIGATTLVYAGVAVCTAQYKHKTYRYITMMRGGLISLIYDTTLQLDTQAANEAAAITLMCTDIDRIVAGFEWADALWAGPIEIAVAIYLLYTQIGLSCLGPVIIAVLFVVTMLAFGKLSVKYQRDWIEAVQRRVTATSSVLDNMKGIKMSGLSDVFNAELQQLRVLELTVSSKFRQIIALCAVLSNFSGATIPILTLIIYVLVTRATTGVELNPSVAFTSISLVALLAAPIQQFATALIHFAAATGCFQRIQEYLLKTAQREDHVSRPPFTTETLNEVELQTMNPSARRHLQTENLLCLQGTAFAFTPRGTPVLHDISLDLPVGIRTVVVGPTGSGKTALLLALLDELYTIKGFVYSRSSLKIGYCAQATWLPNLEIRSIILGDADYDESWYLKVLWACALHQDLQALPKGDRSIIGSKGTSLSGGQKQRISLARALYAGTQLLLLDDVLSGLDANTEQTVLDNVFGRHGICRKTGTAVVFATHSGITDFLIRWRTCLYVKQDTDFVSAQHVKKADHVIIMGPGGTILKQGTPSSVNLVSAYDEESDSEMTDDDDAANLQGALPPPRPEIGEQMEGEPEGAELLRKTGDLRLYSYYFRMLGWEATTVMAVSCALFAFSAKFPTVWLDWWSDAETQHPGQQTTMYMAVYGMFCVICLIVLIVGIYVLAMAGIPRSSNKLHAILLQRVMAAPFWFFVSTIGLRTARLSSQILAAIIGEKLGICGRTGSGKTSFILTILRLTEITKGEIFLDSLPLSSLSRMLVRQSITAIPQEPLILRGTVRFNADPFSRHSDGRIVWALMEVGIWDLITTRGGLDAEMDNVALSRGEQQLFCLTRALLAKPRILILDEVTSSVDSVREEHVMKVLRRNFAEATVLMIVHHLQFVRQFDRILVLNQGKVVEWGEPEQLMTQDSAFRSLLKSQQGTTAYRHPRTSGTRGTLA</sequence>
<feature type="domain" description="ABC transporter" evidence="13">
    <location>
        <begin position="993"/>
        <end position="1231"/>
    </location>
</feature>
<dbReference type="OMA" id="QEPWLPN"/>
<dbReference type="PANTHER" id="PTHR24223:SF399">
    <property type="entry name" value="ABC TRANSPORTER ATNG"/>
    <property type="match status" value="1"/>
</dbReference>
<dbReference type="AlphaFoldDB" id="Q0CHJ1"/>
<feature type="transmembrane region" description="Helical" evidence="12">
    <location>
        <begin position="98"/>
        <end position="121"/>
    </location>
</feature>
<dbReference type="HOGENOM" id="CLU_000604_27_5_1"/>
<keyword evidence="3" id="KW-0813">Transport</keyword>
<dbReference type="FunFam" id="1.20.1560.10:FF:000055">
    <property type="entry name" value="ABC multidrug transporter (Eurofung)"/>
    <property type="match status" value="1"/>
</dbReference>
<dbReference type="PROSITE" id="PS00211">
    <property type="entry name" value="ABC_TRANSPORTER_1"/>
    <property type="match status" value="1"/>
</dbReference>
<dbReference type="Pfam" id="PF24357">
    <property type="entry name" value="TMD0_ABC"/>
    <property type="match status" value="1"/>
</dbReference>
<keyword evidence="8 12" id="KW-1133">Transmembrane helix</keyword>
<dbReference type="Gene3D" id="3.40.50.300">
    <property type="entry name" value="P-loop containing nucleotide triphosphate hydrolases"/>
    <property type="match status" value="2"/>
</dbReference>
<evidence type="ECO:0000259" key="13">
    <source>
        <dbReference type="PROSITE" id="PS50893"/>
    </source>
</evidence>
<feature type="transmembrane region" description="Helical" evidence="12">
    <location>
        <begin position="312"/>
        <end position="331"/>
    </location>
</feature>
<protein>
    <recommendedName>
        <fullName evidence="17">ABC transporter</fullName>
    </recommendedName>
</protein>
<evidence type="ECO:0000256" key="7">
    <source>
        <dbReference type="ARBA" id="ARBA00022840"/>
    </source>
</evidence>
<dbReference type="InterPro" id="IPR011527">
    <property type="entry name" value="ABC1_TM_dom"/>
</dbReference>
<feature type="transmembrane region" description="Helical" evidence="12">
    <location>
        <begin position="158"/>
        <end position="177"/>
    </location>
</feature>
<proteinExistence type="inferred from homology"/>
<dbReference type="PROSITE" id="PS50893">
    <property type="entry name" value="ABC_TRANSPORTER_2"/>
    <property type="match status" value="2"/>
</dbReference>
<dbReference type="eggNOG" id="KOG0054">
    <property type="taxonomic scope" value="Eukaryota"/>
</dbReference>
<evidence type="ECO:0000256" key="1">
    <source>
        <dbReference type="ARBA" id="ARBA00004651"/>
    </source>
</evidence>
<dbReference type="InterPro" id="IPR044746">
    <property type="entry name" value="ABCC_6TM_D1"/>
</dbReference>
<dbReference type="SUPFAM" id="SSF52540">
    <property type="entry name" value="P-loop containing nucleoside triphosphate hydrolases"/>
    <property type="match status" value="2"/>
</dbReference>
<dbReference type="EMBL" id="CH476602">
    <property type="protein sequence ID" value="EAU33387.1"/>
    <property type="molecule type" value="Genomic_DNA"/>
</dbReference>
<dbReference type="PANTHER" id="PTHR24223">
    <property type="entry name" value="ATP-BINDING CASSETTE SUB-FAMILY C"/>
    <property type="match status" value="1"/>
</dbReference>
<feature type="domain" description="ABC transporter" evidence="13">
    <location>
        <begin position="603"/>
        <end position="860"/>
    </location>
</feature>
<evidence type="ECO:0000256" key="11">
    <source>
        <dbReference type="SAM" id="MobiDB-lite"/>
    </source>
</evidence>
<name>Q0CHJ1_ASPTN</name>
<evidence type="ECO:0000256" key="4">
    <source>
        <dbReference type="ARBA" id="ARBA00022475"/>
    </source>
</evidence>
<dbReference type="GO" id="GO:0005886">
    <property type="term" value="C:plasma membrane"/>
    <property type="evidence" value="ECO:0007669"/>
    <property type="project" value="UniProtKB-SubCell"/>
</dbReference>
<dbReference type="Gene3D" id="1.20.1560.10">
    <property type="entry name" value="ABC transporter type 1, transmembrane domain"/>
    <property type="match status" value="2"/>
</dbReference>
<keyword evidence="4" id="KW-1003">Cell membrane</keyword>
<feature type="region of interest" description="Disordered" evidence="11">
    <location>
        <begin position="857"/>
        <end position="886"/>
    </location>
</feature>
<dbReference type="GO" id="GO:0016887">
    <property type="term" value="F:ATP hydrolysis activity"/>
    <property type="evidence" value="ECO:0007669"/>
    <property type="project" value="InterPro"/>
</dbReference>
<dbReference type="Proteomes" id="UP000007963">
    <property type="component" value="Unassembled WGS sequence"/>
</dbReference>
<feature type="transmembrane region" description="Helical" evidence="12">
    <location>
        <begin position="406"/>
        <end position="427"/>
    </location>
</feature>
<feature type="transmembrane region" description="Helical" evidence="12">
    <location>
        <begin position="74"/>
        <end position="92"/>
    </location>
</feature>
<evidence type="ECO:0000256" key="9">
    <source>
        <dbReference type="ARBA" id="ARBA00023136"/>
    </source>
</evidence>
<feature type="transmembrane region" description="Helical" evidence="12">
    <location>
        <begin position="489"/>
        <end position="515"/>
    </location>
</feature>
<comment type="subcellular location">
    <subcellularLocation>
        <location evidence="1">Cell membrane</location>
        <topology evidence="1">Multi-pass membrane protein</topology>
    </subcellularLocation>
</comment>
<dbReference type="VEuPathDB" id="FungiDB:ATEG_06843"/>
<feature type="compositionally biased region" description="Acidic residues" evidence="11">
    <location>
        <begin position="857"/>
        <end position="868"/>
    </location>
</feature>
<gene>
    <name evidence="15" type="ORF">ATEG_06843</name>
</gene>